<dbReference type="Proteomes" id="UP000448292">
    <property type="component" value="Unassembled WGS sequence"/>
</dbReference>
<keyword evidence="6" id="KW-0408">Iron</keyword>
<dbReference type="SMART" id="SM00729">
    <property type="entry name" value="Elp3"/>
    <property type="match status" value="1"/>
</dbReference>
<keyword evidence="2" id="KW-0489">Methyltransferase</keyword>
<evidence type="ECO:0000313" key="10">
    <source>
        <dbReference type="EMBL" id="TVM19217.1"/>
    </source>
</evidence>
<dbReference type="Gene3D" id="3.80.30.20">
    <property type="entry name" value="tm_1862 like domain"/>
    <property type="match status" value="1"/>
</dbReference>
<comment type="cofactor">
    <cofactor evidence="1">
        <name>[4Fe-4S] cluster</name>
        <dbReference type="ChEBI" id="CHEBI:49883"/>
    </cofactor>
</comment>
<keyword evidence="3" id="KW-0808">Transferase</keyword>
<gene>
    <name evidence="10" type="ORF">DPQ33_02325</name>
</gene>
<dbReference type="PANTHER" id="PTHR43409:SF7">
    <property type="entry name" value="BLL1977 PROTEIN"/>
    <property type="match status" value="1"/>
</dbReference>
<dbReference type="InterPro" id="IPR058240">
    <property type="entry name" value="rSAM_sf"/>
</dbReference>
<evidence type="ECO:0000256" key="5">
    <source>
        <dbReference type="ARBA" id="ARBA00022723"/>
    </source>
</evidence>
<dbReference type="InterPro" id="IPR006158">
    <property type="entry name" value="Cobalamin-bd"/>
</dbReference>
<dbReference type="PROSITE" id="PS51332">
    <property type="entry name" value="B12_BINDING"/>
    <property type="match status" value="1"/>
</dbReference>
<dbReference type="GO" id="GO:0051539">
    <property type="term" value="F:4 iron, 4 sulfur cluster binding"/>
    <property type="evidence" value="ECO:0007669"/>
    <property type="project" value="UniProtKB-KW"/>
</dbReference>
<dbReference type="PANTHER" id="PTHR43409">
    <property type="entry name" value="ANAEROBIC MAGNESIUM-PROTOPORPHYRIN IX MONOMETHYL ESTER CYCLASE-RELATED"/>
    <property type="match status" value="1"/>
</dbReference>
<evidence type="ECO:0000256" key="3">
    <source>
        <dbReference type="ARBA" id="ARBA00022679"/>
    </source>
</evidence>
<dbReference type="Gene3D" id="3.40.50.280">
    <property type="entry name" value="Cobalamin-binding domain"/>
    <property type="match status" value="1"/>
</dbReference>
<dbReference type="Pfam" id="PF04055">
    <property type="entry name" value="Radical_SAM"/>
    <property type="match status" value="1"/>
</dbReference>
<dbReference type="InterPro" id="IPR051198">
    <property type="entry name" value="BchE-like"/>
</dbReference>
<keyword evidence="4" id="KW-0949">S-adenosyl-L-methionine</keyword>
<dbReference type="SFLD" id="SFLDG01123">
    <property type="entry name" value="methyltransferase_(Class_B)"/>
    <property type="match status" value="1"/>
</dbReference>
<feature type="domain" description="Radical SAM core" evidence="9">
    <location>
        <begin position="156"/>
        <end position="378"/>
    </location>
</feature>
<dbReference type="SUPFAM" id="SSF102114">
    <property type="entry name" value="Radical SAM enzymes"/>
    <property type="match status" value="1"/>
</dbReference>
<dbReference type="SFLD" id="SFLDS00029">
    <property type="entry name" value="Radical_SAM"/>
    <property type="match status" value="1"/>
</dbReference>
<comment type="caution">
    <text evidence="10">The sequence shown here is derived from an EMBL/GenBank/DDBJ whole genome shotgun (WGS) entry which is preliminary data.</text>
</comment>
<evidence type="ECO:0000256" key="1">
    <source>
        <dbReference type="ARBA" id="ARBA00001966"/>
    </source>
</evidence>
<evidence type="ECO:0000256" key="2">
    <source>
        <dbReference type="ARBA" id="ARBA00022603"/>
    </source>
</evidence>
<organism evidence="10 11">
    <name type="scientific">Oceanidesulfovibrio indonesiensis</name>
    <dbReference type="NCBI Taxonomy" id="54767"/>
    <lineage>
        <taxon>Bacteria</taxon>
        <taxon>Pseudomonadati</taxon>
        <taxon>Thermodesulfobacteriota</taxon>
        <taxon>Desulfovibrionia</taxon>
        <taxon>Desulfovibrionales</taxon>
        <taxon>Desulfovibrionaceae</taxon>
        <taxon>Oceanidesulfovibrio</taxon>
    </lineage>
</organism>
<dbReference type="SFLD" id="SFLDG01082">
    <property type="entry name" value="B12-binding_domain_containing"/>
    <property type="match status" value="1"/>
</dbReference>
<dbReference type="OrthoDB" id="9804952at2"/>
<dbReference type="RefSeq" id="WP_144301575.1">
    <property type="nucleotide sequence ID" value="NZ_QMIE01000002.1"/>
</dbReference>
<dbReference type="PROSITE" id="PS51918">
    <property type="entry name" value="RADICAL_SAM"/>
    <property type="match status" value="1"/>
</dbReference>
<dbReference type="Pfam" id="PF02310">
    <property type="entry name" value="B12-binding"/>
    <property type="match status" value="1"/>
</dbReference>
<dbReference type="CDD" id="cd02068">
    <property type="entry name" value="radical_SAM_B12_BD"/>
    <property type="match status" value="1"/>
</dbReference>
<dbReference type="EMBL" id="QMIE01000002">
    <property type="protein sequence ID" value="TVM19217.1"/>
    <property type="molecule type" value="Genomic_DNA"/>
</dbReference>
<dbReference type="GO" id="GO:0003824">
    <property type="term" value="F:catalytic activity"/>
    <property type="evidence" value="ECO:0007669"/>
    <property type="project" value="InterPro"/>
</dbReference>
<keyword evidence="5" id="KW-0479">Metal-binding</keyword>
<dbReference type="InterPro" id="IPR023404">
    <property type="entry name" value="rSAM_horseshoe"/>
</dbReference>
<sequence length="448" mass="50128">MSKKRVLLIYPRGGANKTADAIFPFPLQGLTQLAASMPERFETVVHDENLRPLNGSAQADLVMLTAMTTLVSRAYEIADDFRSRGVPVIMGGAHATACPDEVAHHADSVVIGEAENLLPQILADFEAGQLAPRYTSDSPADLNAIPFPAMEALSWRHRFFMASIQTSRGCPLACDFCSVPATFGRKLRVKSIETLDEELKGIRAKGMKRVFVVDDNFTADRARAIEIFGLLKKYGMTWMGFSNLAIADEPEFLEALRKSGCTSLFIGFESLNDQALYHKNRRYPSRAALADAVDRIRSYGIGIQGSFIFGFDEDTPEVFSDVVSFVMETGIEIPNLNILTPLPGTPLYREMKEQGRLLDMPWDDYDMSHVVYRPAGMEPEELQQGFAWALKYLASPSVIFKRLSLRRRQYPFFLMANFALHRAQTRLANTMWNAPVQRSLEARGFCTP</sequence>
<accession>A0A7M3MID2</accession>
<dbReference type="InterPro" id="IPR006638">
    <property type="entry name" value="Elp3/MiaA/NifB-like_rSAM"/>
</dbReference>
<evidence type="ECO:0000259" key="9">
    <source>
        <dbReference type="PROSITE" id="PS51918"/>
    </source>
</evidence>
<feature type="domain" description="B12-binding" evidence="8">
    <location>
        <begin position="3"/>
        <end position="132"/>
    </location>
</feature>
<name>A0A7M3MID2_9BACT</name>
<dbReference type="GO" id="GO:0005829">
    <property type="term" value="C:cytosol"/>
    <property type="evidence" value="ECO:0007669"/>
    <property type="project" value="TreeGrafter"/>
</dbReference>
<reference evidence="10 11" key="1">
    <citation type="submission" date="2018-06" db="EMBL/GenBank/DDBJ databases">
        <title>Complete genome of Desulfovibrio indonesiensis P37SLT.</title>
        <authorList>
            <person name="Crispim J.S."/>
            <person name="Vidigal P.M.P."/>
            <person name="Silva L.C.F."/>
            <person name="Laguardia C.N."/>
            <person name="Araujo L.C."/>
            <person name="Dias R.S."/>
            <person name="Sousa M.P."/>
            <person name="Paula S.O."/>
            <person name="Silva C."/>
        </authorList>
    </citation>
    <scope>NUCLEOTIDE SEQUENCE [LARGE SCALE GENOMIC DNA]</scope>
    <source>
        <strain evidence="10 11">P37SLT</strain>
    </source>
</reference>
<dbReference type="AlphaFoldDB" id="A0A7M3MID2"/>
<keyword evidence="7" id="KW-0411">Iron-sulfur</keyword>
<dbReference type="InterPro" id="IPR034466">
    <property type="entry name" value="Methyltransferase_Class_B"/>
</dbReference>
<dbReference type="GO" id="GO:0031419">
    <property type="term" value="F:cobalamin binding"/>
    <property type="evidence" value="ECO:0007669"/>
    <property type="project" value="InterPro"/>
</dbReference>
<evidence type="ECO:0000256" key="4">
    <source>
        <dbReference type="ARBA" id="ARBA00022691"/>
    </source>
</evidence>
<evidence type="ECO:0000256" key="6">
    <source>
        <dbReference type="ARBA" id="ARBA00023004"/>
    </source>
</evidence>
<protein>
    <submittedName>
        <fullName evidence="10">Radical SAM protein</fullName>
    </submittedName>
</protein>
<dbReference type="GO" id="GO:0046872">
    <property type="term" value="F:metal ion binding"/>
    <property type="evidence" value="ECO:0007669"/>
    <property type="project" value="UniProtKB-KW"/>
</dbReference>
<proteinExistence type="predicted"/>
<evidence type="ECO:0000256" key="7">
    <source>
        <dbReference type="ARBA" id="ARBA00023014"/>
    </source>
</evidence>
<evidence type="ECO:0000259" key="8">
    <source>
        <dbReference type="PROSITE" id="PS51332"/>
    </source>
</evidence>
<dbReference type="InterPro" id="IPR007197">
    <property type="entry name" value="rSAM"/>
</dbReference>
<dbReference type="CDD" id="cd01335">
    <property type="entry name" value="Radical_SAM"/>
    <property type="match status" value="1"/>
</dbReference>
<evidence type="ECO:0000313" key="11">
    <source>
        <dbReference type="Proteomes" id="UP000448292"/>
    </source>
</evidence>
<keyword evidence="11" id="KW-1185">Reference proteome</keyword>